<dbReference type="EMBL" id="JAAOAR010000436">
    <property type="protein sequence ID" value="KAF5582369.1"/>
    <property type="molecule type" value="Genomic_DNA"/>
</dbReference>
<feature type="region of interest" description="Disordered" evidence="1">
    <location>
        <begin position="1"/>
        <end position="98"/>
    </location>
</feature>
<organism evidence="2 3">
    <name type="scientific">Fusarium pseudoanthophilum</name>
    <dbReference type="NCBI Taxonomy" id="48495"/>
    <lineage>
        <taxon>Eukaryota</taxon>
        <taxon>Fungi</taxon>
        <taxon>Dikarya</taxon>
        <taxon>Ascomycota</taxon>
        <taxon>Pezizomycotina</taxon>
        <taxon>Sordariomycetes</taxon>
        <taxon>Hypocreomycetidae</taxon>
        <taxon>Hypocreales</taxon>
        <taxon>Nectriaceae</taxon>
        <taxon>Fusarium</taxon>
        <taxon>Fusarium fujikuroi species complex</taxon>
    </lineage>
</organism>
<dbReference type="AlphaFoldDB" id="A0A8H5NXU7"/>
<reference evidence="2 3" key="1">
    <citation type="submission" date="2020-05" db="EMBL/GenBank/DDBJ databases">
        <title>Identification and distribution of gene clusters putatively required for synthesis of sphingolipid metabolism inhibitors in phylogenetically diverse species of the filamentous fungus Fusarium.</title>
        <authorList>
            <person name="Kim H.-S."/>
            <person name="Busman M."/>
            <person name="Brown D.W."/>
            <person name="Divon H."/>
            <person name="Uhlig S."/>
            <person name="Proctor R.H."/>
        </authorList>
    </citation>
    <scope>NUCLEOTIDE SEQUENCE [LARGE SCALE GENOMIC DNA]</scope>
    <source>
        <strain evidence="2 3">NRRL 25211</strain>
    </source>
</reference>
<feature type="compositionally biased region" description="Basic residues" evidence="1">
    <location>
        <begin position="503"/>
        <end position="515"/>
    </location>
</feature>
<protein>
    <submittedName>
        <fullName evidence="2">Uncharacterized protein</fullName>
    </submittedName>
</protein>
<dbReference type="Proteomes" id="UP000544095">
    <property type="component" value="Unassembled WGS sequence"/>
</dbReference>
<evidence type="ECO:0000256" key="1">
    <source>
        <dbReference type="SAM" id="MobiDB-lite"/>
    </source>
</evidence>
<proteinExistence type="predicted"/>
<keyword evidence="3" id="KW-1185">Reference proteome</keyword>
<feature type="region of interest" description="Disordered" evidence="1">
    <location>
        <begin position="486"/>
        <end position="515"/>
    </location>
</feature>
<sequence>MASNSDNPSLRRLPLLRMAGSHDRTSRLRLQRPQQGQRHRAISEQPTRETATQDDPVQGAGSSGSDGDGPGDMSGIEMSGLAPEYGSSDDGGDRDDATDGLVEVMDQLDIDAVEQGVPDIDRILFPPGFDELEFRAAADYNDAESVDIDLGLPGIGLGEFDMDFESGEDDFELALALASEDQSVLVHHTPKAALELSDFEFALGLMAHITGTSNRDWSILREVLQIPLKPGETRPDVTMAELPRALTTLKGQVKNMLPLLDMRHVNVPLKAEALPTMAPSDKDKQQDVDKPMAKMHFFDPVDLFKRVLSSQLVNQLHLDMAFFVDNPKELYHSRAWASSVRTSSGHYAHFVDADGELGDPIFPSDWVYWCCGDPTCRCMSLDEQDNDEPELSADDVLSISHIGRVIAFGKTFINYPEGYPHNHQPGDIILKIQEAYRSSDSRVQNEECLDGIMLDDDELVLVTDREFHVSQDHIIDLCSVTLDRETGDDTQDPSFLSDDPKKTNHPKYPRKPRKARHENHEWIVRRVIQDDRELTWFAHLPAIRAEHELAVYGRSYFADVWDRTAPGHHPRVASLPCLTFIDGFGLFRNSHRSLVGMYMTLAGLNVQERRRRANTFPMLLSPHGAAFEEAVDALRCFIPLDKGIEVEVNGRNVLMCVFSLCFVGDMLQQNQNAGCIGPTGGKFCRFCFIGKKTIAEAFNDMSPQDILDFDTERYGRYPHHITEMRRYADTLPSRKKDEYCSQWGLASQVSNLEKISPALDPIWSRVPDAAHSEYNGMSNLYHTILIKAILKPEAVKEYTRALRSWKFPPGWNRLQSPAHYLNSYSLSEHARWSVIIPGLLNIWLKTKHIRTRFWNAAAARPELNGMNLIDWIVGAFAGLARSNDLLMGDNTHFKDIYAENARKYILDCRERRASSSQSVSGRSQSVGSIELDQSYFTQVLNQRVREHAESGNETSEFDILLRNTLVRETPPVEPSQTRQRRGRLGLKLDTEKTSWLTDALRPNVHAGNHLLSFFEEYAGLANIDTLVGESEYKWFKLIVYQTNLKDCERVLLGVKVNLQLRVAIDESELESEDFVADDETHFSTAVSGRLHRTVIARTLHATNENNPLPVSSQQMTTTFKRFLRAAYAEDYQIPNIYTLGRSGNLAWHKKVSFTDRHYHRFTFKVGDYIELLDRARVARIDGVFTHNHDDLPFVDDGNPMVVGINAIAGTDGKYIIDDRPNEMSDWPQQILVLWSPKFL</sequence>
<evidence type="ECO:0000313" key="2">
    <source>
        <dbReference type="EMBL" id="KAF5582369.1"/>
    </source>
</evidence>
<accession>A0A8H5NXU7</accession>
<comment type="caution">
    <text evidence="2">The sequence shown here is derived from an EMBL/GenBank/DDBJ whole genome shotgun (WGS) entry which is preliminary data.</text>
</comment>
<evidence type="ECO:0000313" key="3">
    <source>
        <dbReference type="Proteomes" id="UP000544095"/>
    </source>
</evidence>
<feature type="compositionally biased region" description="Polar residues" evidence="1">
    <location>
        <begin position="44"/>
        <end position="55"/>
    </location>
</feature>
<feature type="compositionally biased region" description="Gly residues" evidence="1">
    <location>
        <begin position="61"/>
        <end position="72"/>
    </location>
</feature>
<gene>
    <name evidence="2" type="ORF">FPANT_8560</name>
</gene>
<name>A0A8H5NXU7_9HYPO</name>